<dbReference type="Proteomes" id="UP001189429">
    <property type="component" value="Unassembled WGS sequence"/>
</dbReference>
<feature type="compositionally biased region" description="Basic and acidic residues" evidence="1">
    <location>
        <begin position="14"/>
        <end position="23"/>
    </location>
</feature>
<reference evidence="2" key="1">
    <citation type="submission" date="2023-10" db="EMBL/GenBank/DDBJ databases">
        <authorList>
            <person name="Chen Y."/>
            <person name="Shah S."/>
            <person name="Dougan E. K."/>
            <person name="Thang M."/>
            <person name="Chan C."/>
        </authorList>
    </citation>
    <scope>NUCLEOTIDE SEQUENCE [LARGE SCALE GENOMIC DNA]</scope>
</reference>
<protein>
    <recommendedName>
        <fullName evidence="4">Protoporphyrinogen oxidase</fullName>
    </recommendedName>
</protein>
<keyword evidence="3" id="KW-1185">Reference proteome</keyword>
<dbReference type="EMBL" id="CAUYUJ010021060">
    <property type="protein sequence ID" value="CAK0902391.1"/>
    <property type="molecule type" value="Genomic_DNA"/>
</dbReference>
<evidence type="ECO:0000313" key="2">
    <source>
        <dbReference type="EMBL" id="CAK0902391.1"/>
    </source>
</evidence>
<evidence type="ECO:0008006" key="4">
    <source>
        <dbReference type="Google" id="ProtNLM"/>
    </source>
</evidence>
<name>A0ABN9XRH2_9DINO</name>
<dbReference type="Gene3D" id="3.90.660.10">
    <property type="match status" value="1"/>
</dbReference>
<evidence type="ECO:0000256" key="1">
    <source>
        <dbReference type="SAM" id="MobiDB-lite"/>
    </source>
</evidence>
<gene>
    <name evidence="2" type="ORF">PCOR1329_LOCUS79018</name>
</gene>
<organism evidence="2 3">
    <name type="scientific">Prorocentrum cordatum</name>
    <dbReference type="NCBI Taxonomy" id="2364126"/>
    <lineage>
        <taxon>Eukaryota</taxon>
        <taxon>Sar</taxon>
        <taxon>Alveolata</taxon>
        <taxon>Dinophyceae</taxon>
        <taxon>Prorocentrales</taxon>
        <taxon>Prorocentraceae</taxon>
        <taxon>Prorocentrum</taxon>
    </lineage>
</organism>
<evidence type="ECO:0000313" key="3">
    <source>
        <dbReference type="Proteomes" id="UP001189429"/>
    </source>
</evidence>
<sequence>MYGLRGGSELGIGSRKEQPKGERSVIVREREVKGLGHSKLAAVGQGGVRWIQEIIDQTQLGAMQKSGEASDAGSGGGDAGDFCGFVNGRAKDSQLYVGVSSMASVCAGICQLAGVDVLSRTRVADVQFQSASKSWDLACQSEGGDGGADPHMFGFDAVVFAVHNPAFGAAAVQRLAAEARDEEIRARLSRLAAALQDLRDTQKGPLLPLRARFPAGSLSAQVPFDAATCPTSPDIQFICRHGSLPPGDATGEEMWTAVPTTRLSRELLQRGLDERGQCEELHQRLSGLLGSFFRDGGGGMPAPTRLSVKRWGAGLTLRPLGLREPCVGLEPWRLGICGDFLQAAPGGGPLEAAALSGYQMGDRVASWFAA</sequence>
<dbReference type="PANTHER" id="PTHR16128:SF5">
    <property type="entry name" value="FAD_NAD(P)-BINDING OXIDOREDUCTASE FAMILY PROTEIN"/>
    <property type="match status" value="1"/>
</dbReference>
<proteinExistence type="predicted"/>
<comment type="caution">
    <text evidence="2">The sequence shown here is derived from an EMBL/GenBank/DDBJ whole genome shotgun (WGS) entry which is preliminary data.</text>
</comment>
<accession>A0ABN9XRH2</accession>
<feature type="region of interest" description="Disordered" evidence="1">
    <location>
        <begin position="1"/>
        <end position="23"/>
    </location>
</feature>
<dbReference type="PANTHER" id="PTHR16128">
    <property type="entry name" value="FAD/NAD(P)-BINDING OXIDOREDUCTASE FAMILY PROTEIN"/>
    <property type="match status" value="1"/>
</dbReference>
<feature type="compositionally biased region" description="Gly residues" evidence="1">
    <location>
        <begin position="1"/>
        <end position="10"/>
    </location>
</feature>